<dbReference type="RefSeq" id="WP_142982478.1">
    <property type="nucleotide sequence ID" value="NZ_CABGGS010000044.1"/>
</dbReference>
<dbReference type="EMBL" id="CABGGS010000044">
    <property type="protein sequence ID" value="VUS80997.1"/>
    <property type="molecule type" value="Genomic_DNA"/>
</dbReference>
<name>A0ABY6VGZ3_9ENTR</name>
<evidence type="ECO:0000313" key="2">
    <source>
        <dbReference type="Proteomes" id="UP000317652"/>
    </source>
</evidence>
<reference evidence="1 2" key="1">
    <citation type="submission" date="2019-07" db="EMBL/GenBank/DDBJ databases">
        <authorList>
            <person name="Brisse S."/>
            <person name="Rodrigues C."/>
            <person name="Thorpe H."/>
        </authorList>
    </citation>
    <scope>NUCLEOTIDE SEQUENCE [LARGE SCALE GENOMIC DNA]</scope>
    <source>
        <strain evidence="1">SB6411</strain>
    </source>
</reference>
<sequence>MQLDFTLNISNDTWYPTADISGFKSTTGASVDIQEKMVLTFSAPGKITAGDVNVSTNPWCELKTNIESSEVSSGVFDIKLTITAADGSALGNAISNIHMGVNASSDTVPKWETFRSTFTAAADEEADVAGELAITCAAFPIGLENTVLELVLVRGEKSETLHPKAGITNFDIDAGVYAVSAAELRTAEGTIRAAVQLSAAELTITKGQRTSLDISFAQAERSTTLDVAVNLPATHALYHQDLNVVYLENGVAKQRYTMRAGQKQRLERLPIAGTYSVCIDDIKLNNIHYTFVAANGALDNQLHEIAFANANQSDESASASANLTINIDAEKTVASTFSMRLVDGSDIPRQYLLADLAMKTGSFASSVKLIPGIYQVESTTVIHNGVVYYIDVAPQTLNVEKNAALTLVVTITEGANLCVKGFPEFLSFGGCANMSPSNVDDLAEARVSSLFKYSGDDGMGDASAYLDPAKEPTTKIIQMARDVAAKTGDSVLPMMVSYTCNLSLGDVENIIDDPERHQFSFANFIQALQMAQAMKDDEHPVPAGFIVNPDYLGECQKYGFSPDYVIPVRKPLAEALAHHGVNIAVPAAITDTLKGYIKGVNWLVRAIAPDVVLGWQVNLWSVGGSQWVYNDFTYDDVFDAVDGTKKKMTIDPTLAGKLTAEYALLVGVFEDIKYTDANGVTIVAKGADFMAADRYEADDFTARAYKNGYCYSPFEWDRTFEFCAALSRYLRQPVLPWQVPASRLATVSEQVGALEEKFWGTGGSYLMGHAEIGSSMDAINADLLDIEFLDVHASMMGKTPRELFQRHEWDFTEPKYVDFPSRGIFHVQVGGGATTGVVSAVNNNSSSWMRAKLAAYRNNPVKLKD</sequence>
<evidence type="ECO:0000313" key="1">
    <source>
        <dbReference type="EMBL" id="VUS80997.1"/>
    </source>
</evidence>
<evidence type="ECO:0008006" key="3">
    <source>
        <dbReference type="Google" id="ProtNLM"/>
    </source>
</evidence>
<gene>
    <name evidence="1" type="ORF">SB6411_02957</name>
</gene>
<organism evidence="1 2">
    <name type="scientific">Klebsiella spallanzanii</name>
    <dbReference type="NCBI Taxonomy" id="2587528"/>
    <lineage>
        <taxon>Bacteria</taxon>
        <taxon>Pseudomonadati</taxon>
        <taxon>Pseudomonadota</taxon>
        <taxon>Gammaproteobacteria</taxon>
        <taxon>Enterobacterales</taxon>
        <taxon>Enterobacteriaceae</taxon>
        <taxon>Klebsiella/Raoultella group</taxon>
        <taxon>Klebsiella</taxon>
    </lineage>
</organism>
<comment type="caution">
    <text evidence="1">The sequence shown here is derived from an EMBL/GenBank/DDBJ whole genome shotgun (WGS) entry which is preliminary data.</text>
</comment>
<protein>
    <recommendedName>
        <fullName evidence="3">Hydroxymethyl transferase</fullName>
    </recommendedName>
</protein>
<dbReference type="Proteomes" id="UP000317652">
    <property type="component" value="Unassembled WGS sequence"/>
</dbReference>
<keyword evidence="2" id="KW-1185">Reference proteome</keyword>
<proteinExistence type="predicted"/>
<accession>A0ABY6VGZ3</accession>